<dbReference type="Proteomes" id="UP000182658">
    <property type="component" value="Unassembled WGS sequence"/>
</dbReference>
<keyword evidence="2" id="KW-1185">Reference proteome</keyword>
<organism evidence="1 2">
    <name type="scientific">Coniochaeta ligniaria NRRL 30616</name>
    <dbReference type="NCBI Taxonomy" id="1408157"/>
    <lineage>
        <taxon>Eukaryota</taxon>
        <taxon>Fungi</taxon>
        <taxon>Dikarya</taxon>
        <taxon>Ascomycota</taxon>
        <taxon>Pezizomycotina</taxon>
        <taxon>Sordariomycetes</taxon>
        <taxon>Sordariomycetidae</taxon>
        <taxon>Coniochaetales</taxon>
        <taxon>Coniochaetaceae</taxon>
        <taxon>Coniochaeta</taxon>
    </lineage>
</organism>
<protein>
    <submittedName>
        <fullName evidence="1">Uncharacterized protein</fullName>
    </submittedName>
</protein>
<sequence length="180" mass="20815">MSLAGQVFVNRQVLPEWCLDDLRRLDIRNKSLSASALPQRQTLKSSGRRSDCRRYGCLLSIPHTISFSSVFTTSSPHFKPETFPRFADHDPAVGGTDTRSCRHRLKDLSFLRKREPKSPVRQFTWNSNRVKALEQVYLILSYLALACRHLVCSVPWCHDDNAVYIHLLSFLINYVFWVAF</sequence>
<reference evidence="1 2" key="1">
    <citation type="submission" date="2016-10" db="EMBL/GenBank/DDBJ databases">
        <title>Draft genome sequence of Coniochaeta ligniaria NRRL30616, a lignocellulolytic fungus for bioabatement of inhibitors in plant biomass hydrolysates.</title>
        <authorList>
            <consortium name="DOE Joint Genome Institute"/>
            <person name="Jimenez D.J."/>
            <person name="Hector R.E."/>
            <person name="Riley R."/>
            <person name="Sun H."/>
            <person name="Grigoriev I.V."/>
            <person name="Van Elsas J.D."/>
            <person name="Nichols N.N."/>
        </authorList>
    </citation>
    <scope>NUCLEOTIDE SEQUENCE [LARGE SCALE GENOMIC DNA]</scope>
    <source>
        <strain evidence="1 2">NRRL 30616</strain>
    </source>
</reference>
<evidence type="ECO:0000313" key="2">
    <source>
        <dbReference type="Proteomes" id="UP000182658"/>
    </source>
</evidence>
<accession>A0A1J7JJ58</accession>
<dbReference type="AlphaFoldDB" id="A0A1J7JJ58"/>
<dbReference type="InParanoid" id="A0A1J7JJ58"/>
<dbReference type="EMBL" id="KV875099">
    <property type="protein sequence ID" value="OIW27674.1"/>
    <property type="molecule type" value="Genomic_DNA"/>
</dbReference>
<gene>
    <name evidence="1" type="ORF">CONLIGDRAFT_444145</name>
</gene>
<name>A0A1J7JJ58_9PEZI</name>
<evidence type="ECO:0000313" key="1">
    <source>
        <dbReference type="EMBL" id="OIW27674.1"/>
    </source>
</evidence>
<proteinExistence type="predicted"/>